<accession>A0A6M0JV68</accession>
<keyword evidence="3" id="KW-0805">Transcription regulation</keyword>
<dbReference type="SUPFAM" id="SSF47598">
    <property type="entry name" value="Ribbon-helix-helix"/>
    <property type="match status" value="1"/>
</dbReference>
<name>A0A6M0JV68_9GAMM</name>
<comment type="similarity">
    <text evidence="6">Belongs to the TacA antitoxin family.</text>
</comment>
<dbReference type="Proteomes" id="UP000483379">
    <property type="component" value="Unassembled WGS sequence"/>
</dbReference>
<evidence type="ECO:0000256" key="1">
    <source>
        <dbReference type="ARBA" id="ARBA00022491"/>
    </source>
</evidence>
<dbReference type="PANTHER" id="PTHR35401">
    <property type="entry name" value="COPG FAMILY HELIX-TURN-HELIX PROTEIN-RELATED-RELATED"/>
    <property type="match status" value="1"/>
</dbReference>
<evidence type="ECO:0000313" key="7">
    <source>
        <dbReference type="EMBL" id="NEV61069.1"/>
    </source>
</evidence>
<dbReference type="Pfam" id="PF08681">
    <property type="entry name" value="TacA1"/>
    <property type="match status" value="1"/>
</dbReference>
<dbReference type="GO" id="GO:0003677">
    <property type="term" value="F:DNA binding"/>
    <property type="evidence" value="ECO:0007669"/>
    <property type="project" value="UniProtKB-KW"/>
</dbReference>
<dbReference type="PANTHER" id="PTHR35401:SF1">
    <property type="entry name" value="CYTOPLASMIC PROTEIN"/>
    <property type="match status" value="1"/>
</dbReference>
<sequence length="96" mass="10896">MPRVENAEPKRQSLNLRVKPEERNLIDRAARVSGKNRSEFILEASRRAAEETLLDQALLRVDPERFAAFQAQLDSPAAPNARLLKTMQTKAPWDDA</sequence>
<keyword evidence="1" id="KW-0678">Repressor</keyword>
<keyword evidence="2" id="KW-1277">Toxin-antitoxin system</keyword>
<evidence type="ECO:0000313" key="8">
    <source>
        <dbReference type="Proteomes" id="UP000483379"/>
    </source>
</evidence>
<evidence type="ECO:0000256" key="5">
    <source>
        <dbReference type="ARBA" id="ARBA00023163"/>
    </source>
</evidence>
<comment type="caution">
    <text evidence="7">The sequence shown here is derived from an EMBL/GenBank/DDBJ whole genome shotgun (WGS) entry which is preliminary data.</text>
</comment>
<evidence type="ECO:0000256" key="3">
    <source>
        <dbReference type="ARBA" id="ARBA00023015"/>
    </source>
</evidence>
<dbReference type="AlphaFoldDB" id="A0A6M0JV68"/>
<evidence type="ECO:0000256" key="6">
    <source>
        <dbReference type="ARBA" id="ARBA00049988"/>
    </source>
</evidence>
<dbReference type="GO" id="GO:0006355">
    <property type="term" value="P:regulation of DNA-templated transcription"/>
    <property type="evidence" value="ECO:0007669"/>
    <property type="project" value="InterPro"/>
</dbReference>
<evidence type="ECO:0000256" key="2">
    <source>
        <dbReference type="ARBA" id="ARBA00022649"/>
    </source>
</evidence>
<dbReference type="InterPro" id="IPR010985">
    <property type="entry name" value="Ribbon_hlx_hlx"/>
</dbReference>
<dbReference type="InterPro" id="IPR014795">
    <property type="entry name" value="TacA_1-like"/>
</dbReference>
<keyword evidence="8" id="KW-1185">Reference proteome</keyword>
<dbReference type="Gene3D" id="1.20.5.780">
    <property type="entry name" value="Single helix bin"/>
    <property type="match status" value="1"/>
</dbReference>
<gene>
    <name evidence="7" type="ORF">G3446_03995</name>
</gene>
<organism evidence="7 8">
    <name type="scientific">Thiorhodococcus minor</name>
    <dbReference type="NCBI Taxonomy" id="57489"/>
    <lineage>
        <taxon>Bacteria</taxon>
        <taxon>Pseudomonadati</taxon>
        <taxon>Pseudomonadota</taxon>
        <taxon>Gammaproteobacteria</taxon>
        <taxon>Chromatiales</taxon>
        <taxon>Chromatiaceae</taxon>
        <taxon>Thiorhodococcus</taxon>
    </lineage>
</organism>
<proteinExistence type="inferred from homology"/>
<protein>
    <submittedName>
        <fullName evidence="7">DUF1778 domain-containing protein</fullName>
    </submittedName>
</protein>
<keyword evidence="4" id="KW-0238">DNA-binding</keyword>
<dbReference type="EMBL" id="JAAIJQ010000008">
    <property type="protein sequence ID" value="NEV61069.1"/>
    <property type="molecule type" value="Genomic_DNA"/>
</dbReference>
<keyword evidence="5" id="KW-0804">Transcription</keyword>
<reference evidence="7 8" key="1">
    <citation type="submission" date="2020-02" db="EMBL/GenBank/DDBJ databases">
        <title>Genome sequences of Thiorhodococcus mannitoliphagus and Thiorhodococcus minor, purple sulfur photosynthetic bacteria in the gammaproteobacterial family, Chromatiaceae.</title>
        <authorList>
            <person name="Aviles F.A."/>
            <person name="Meyer T.E."/>
            <person name="Kyndt J.A."/>
        </authorList>
    </citation>
    <scope>NUCLEOTIDE SEQUENCE [LARGE SCALE GENOMIC DNA]</scope>
    <source>
        <strain evidence="7 8">DSM 11518</strain>
    </source>
</reference>
<dbReference type="RefSeq" id="WP_164451118.1">
    <property type="nucleotide sequence ID" value="NZ_JAAIJQ010000008.1"/>
</dbReference>
<evidence type="ECO:0000256" key="4">
    <source>
        <dbReference type="ARBA" id="ARBA00023125"/>
    </source>
</evidence>